<evidence type="ECO:0000313" key="3">
    <source>
        <dbReference type="Proteomes" id="UP000799423"/>
    </source>
</evidence>
<feature type="region of interest" description="Disordered" evidence="1">
    <location>
        <begin position="178"/>
        <end position="210"/>
    </location>
</feature>
<protein>
    <submittedName>
        <fullName evidence="2">Uncharacterized protein</fullName>
    </submittedName>
</protein>
<organism evidence="2 3">
    <name type="scientific">Plenodomus tracheiphilus IPT5</name>
    <dbReference type="NCBI Taxonomy" id="1408161"/>
    <lineage>
        <taxon>Eukaryota</taxon>
        <taxon>Fungi</taxon>
        <taxon>Dikarya</taxon>
        <taxon>Ascomycota</taxon>
        <taxon>Pezizomycotina</taxon>
        <taxon>Dothideomycetes</taxon>
        <taxon>Pleosporomycetidae</taxon>
        <taxon>Pleosporales</taxon>
        <taxon>Pleosporineae</taxon>
        <taxon>Leptosphaeriaceae</taxon>
        <taxon>Plenodomus</taxon>
    </lineage>
</organism>
<dbReference type="AlphaFoldDB" id="A0A6A7AVM9"/>
<gene>
    <name evidence="2" type="ORF">T440DRAFT_471055</name>
</gene>
<sequence length="335" mass="38061">MAEEPFDFAGHARAEAQMKRNTPGDFLNPYEDTGDEFVLDPQAQQAWDEAHAEAQAERNPPGDFVEDNEDPEEETVPGHQAKTRLPAVLVSKRAFADAFASDLEAMDKMMDDPDIKDVYECYLCTPFTPCRRCLRLARTLFTSEMEELDIEDAAEYFENNLDNGRDVNSEQDIWQVDDEAGEGSGSGSEPSPSSEREADAGPEVDAGCTPDAARVSTFQDAALGLQEMDCGAEEATPRRVHDTEEPRGFTRKEEAQMIHFYMQRHGITEGWEVMKDPRVLPGRDPTRVYRYFIRHLAAVPRAKQCRCHRDRRIGSQWWENNFERVRSTFDLHGTD</sequence>
<reference evidence="2" key="1">
    <citation type="submission" date="2020-01" db="EMBL/GenBank/DDBJ databases">
        <authorList>
            <consortium name="DOE Joint Genome Institute"/>
            <person name="Haridas S."/>
            <person name="Albert R."/>
            <person name="Binder M."/>
            <person name="Bloem J."/>
            <person name="Labutti K."/>
            <person name="Salamov A."/>
            <person name="Andreopoulos B."/>
            <person name="Baker S.E."/>
            <person name="Barry K."/>
            <person name="Bills G."/>
            <person name="Bluhm B.H."/>
            <person name="Cannon C."/>
            <person name="Castanera R."/>
            <person name="Culley D.E."/>
            <person name="Daum C."/>
            <person name="Ezra D."/>
            <person name="Gonzalez J.B."/>
            <person name="Henrissat B."/>
            <person name="Kuo A."/>
            <person name="Liang C."/>
            <person name="Lipzen A."/>
            <person name="Lutzoni F."/>
            <person name="Magnuson J."/>
            <person name="Mondo S."/>
            <person name="Nolan M."/>
            <person name="Ohm R."/>
            <person name="Pangilinan J."/>
            <person name="Park H.-J."/>
            <person name="Ramirez L."/>
            <person name="Alfaro M."/>
            <person name="Sun H."/>
            <person name="Tritt A."/>
            <person name="Yoshinaga Y."/>
            <person name="Zwiers L.-H."/>
            <person name="Turgeon B.G."/>
            <person name="Goodwin S.B."/>
            <person name="Spatafora J.W."/>
            <person name="Crous P.W."/>
            <person name="Grigoriev I.V."/>
        </authorList>
    </citation>
    <scope>NUCLEOTIDE SEQUENCE</scope>
    <source>
        <strain evidence="2">IPT5</strain>
    </source>
</reference>
<evidence type="ECO:0000256" key="1">
    <source>
        <dbReference type="SAM" id="MobiDB-lite"/>
    </source>
</evidence>
<accession>A0A6A7AVM9</accession>
<proteinExistence type="predicted"/>
<dbReference type="EMBL" id="MU006326">
    <property type="protein sequence ID" value="KAF2847336.1"/>
    <property type="molecule type" value="Genomic_DNA"/>
</dbReference>
<evidence type="ECO:0000313" key="2">
    <source>
        <dbReference type="EMBL" id="KAF2847336.1"/>
    </source>
</evidence>
<name>A0A6A7AVM9_9PLEO</name>
<feature type="region of interest" description="Disordered" evidence="1">
    <location>
        <begin position="1"/>
        <end position="83"/>
    </location>
</feature>
<keyword evidence="3" id="KW-1185">Reference proteome</keyword>
<dbReference type="Proteomes" id="UP000799423">
    <property type="component" value="Unassembled WGS sequence"/>
</dbReference>
<feature type="compositionally biased region" description="Acidic residues" evidence="1">
    <location>
        <begin position="64"/>
        <end position="75"/>
    </location>
</feature>